<evidence type="ECO:0000313" key="5">
    <source>
        <dbReference type="Proteomes" id="UP000008544"/>
    </source>
</evidence>
<evidence type="ECO:0000313" key="4">
    <source>
        <dbReference type="EMBL" id="ACA59840.1"/>
    </source>
</evidence>
<dbReference type="Pfam" id="PF13649">
    <property type="entry name" value="Methyltransf_25"/>
    <property type="match status" value="1"/>
</dbReference>
<dbReference type="GO" id="GO:0008168">
    <property type="term" value="F:methyltransferase activity"/>
    <property type="evidence" value="ECO:0007669"/>
    <property type="project" value="UniProtKB-KW"/>
</dbReference>
<dbReference type="Gene3D" id="3.40.50.150">
    <property type="entry name" value="Vaccinia Virus protein VP39"/>
    <property type="match status" value="1"/>
</dbReference>
<dbReference type="HOGENOM" id="CLU_1118757_0_0_9"/>
<organism evidence="4 5">
    <name type="scientific">Desulforudis audaxviator (strain MP104C)</name>
    <dbReference type="NCBI Taxonomy" id="477974"/>
    <lineage>
        <taxon>Bacteria</taxon>
        <taxon>Bacillati</taxon>
        <taxon>Bacillota</taxon>
        <taxon>Clostridia</taxon>
        <taxon>Thermoanaerobacterales</taxon>
        <taxon>Candidatus Desulforudaceae</taxon>
        <taxon>Candidatus Desulforudis</taxon>
    </lineage>
</organism>
<evidence type="ECO:0000256" key="2">
    <source>
        <dbReference type="ARBA" id="ARBA00022679"/>
    </source>
</evidence>
<reference evidence="4 5" key="2">
    <citation type="journal article" date="2008" name="Science">
        <title>Environmental genomics reveals a single-species ecosystem deep within Earth.</title>
        <authorList>
            <person name="Chivian D."/>
            <person name="Brodie E.L."/>
            <person name="Alm E.J."/>
            <person name="Culley D.E."/>
            <person name="Dehal P.S."/>
            <person name="Desantis T.Z."/>
            <person name="Gihring T.M."/>
            <person name="Lapidus A."/>
            <person name="Lin L.H."/>
            <person name="Lowry S.R."/>
            <person name="Moser D.P."/>
            <person name="Richardson P.M."/>
            <person name="Southam G."/>
            <person name="Wanger G."/>
            <person name="Pratt L.M."/>
            <person name="Andersen G.L."/>
            <person name="Hazen T.C."/>
            <person name="Brockman F.J."/>
            <person name="Arkin A.P."/>
            <person name="Onstott T.C."/>
        </authorList>
    </citation>
    <scope>NUCLEOTIDE SEQUENCE [LARGE SCALE GENOMIC DNA]</scope>
    <source>
        <strain evidence="4 5">MP104C</strain>
    </source>
</reference>
<accession>B1I4G3</accession>
<protein>
    <submittedName>
        <fullName evidence="4">Methyltransferase type 11</fullName>
    </submittedName>
</protein>
<gene>
    <name evidence="4" type="ordered locus">Daud_1330</name>
</gene>
<dbReference type="GO" id="GO:0032259">
    <property type="term" value="P:methylation"/>
    <property type="evidence" value="ECO:0007669"/>
    <property type="project" value="UniProtKB-KW"/>
</dbReference>
<keyword evidence="2 4" id="KW-0808">Transferase</keyword>
<evidence type="ECO:0000256" key="1">
    <source>
        <dbReference type="ARBA" id="ARBA00022603"/>
    </source>
</evidence>
<dbReference type="SUPFAM" id="SSF53335">
    <property type="entry name" value="S-adenosyl-L-methionine-dependent methyltransferases"/>
    <property type="match status" value="1"/>
</dbReference>
<dbReference type="InterPro" id="IPR041698">
    <property type="entry name" value="Methyltransf_25"/>
</dbReference>
<dbReference type="InterPro" id="IPR051052">
    <property type="entry name" value="Diverse_substrate_MTase"/>
</dbReference>
<dbReference type="PANTHER" id="PTHR44942:SF4">
    <property type="entry name" value="METHYLTRANSFERASE TYPE 11 DOMAIN-CONTAINING PROTEIN"/>
    <property type="match status" value="1"/>
</dbReference>
<dbReference type="PANTHER" id="PTHR44942">
    <property type="entry name" value="METHYLTRANSF_11 DOMAIN-CONTAINING PROTEIN"/>
    <property type="match status" value="1"/>
</dbReference>
<dbReference type="KEGG" id="dau:Daud_1330"/>
<sequence>MPTAEVFNANSNLYATAVNERFYTRIAGALAKKVARRLTPRRILELGAGTGAGTVVLRRYFPTAAILATDPSKKMLAYNQEKALRGVTYGILAAEEVNCLDEKFDLVFGNMCHHWFAPGTTSKLAALLAPGGAAAFSVPVSGLEKGNGNLLLLRICKELGGRQNHRRLPCPARLRRDFESFGTYFAEKIILRETHSPAFWATLLRARGSWAYLFGNQAAQAESLWQKLSAGCDAVTLYWHIVLVVAKK</sequence>
<dbReference type="eggNOG" id="COG2890">
    <property type="taxonomic scope" value="Bacteria"/>
</dbReference>
<dbReference type="RefSeq" id="WP_012302425.1">
    <property type="nucleotide sequence ID" value="NC_010424.1"/>
</dbReference>
<feature type="domain" description="Methyltransferase" evidence="3">
    <location>
        <begin position="43"/>
        <end position="132"/>
    </location>
</feature>
<dbReference type="EMBL" id="CP000860">
    <property type="protein sequence ID" value="ACA59840.1"/>
    <property type="molecule type" value="Genomic_DNA"/>
</dbReference>
<proteinExistence type="predicted"/>
<dbReference type="Proteomes" id="UP000008544">
    <property type="component" value="Chromosome"/>
</dbReference>
<dbReference type="AlphaFoldDB" id="B1I4G3"/>
<dbReference type="OrthoDB" id="9774345at2"/>
<evidence type="ECO:0000259" key="3">
    <source>
        <dbReference type="Pfam" id="PF13649"/>
    </source>
</evidence>
<dbReference type="CDD" id="cd02440">
    <property type="entry name" value="AdoMet_MTases"/>
    <property type="match status" value="1"/>
</dbReference>
<reference evidence="5" key="1">
    <citation type="submission" date="2007-10" db="EMBL/GenBank/DDBJ databases">
        <title>Complete sequence of chromosome of Desulforudis audaxviator MP104C.</title>
        <authorList>
            <person name="Copeland A."/>
            <person name="Lucas S."/>
            <person name="Lapidus A."/>
            <person name="Barry K."/>
            <person name="Glavina del Rio T."/>
            <person name="Dalin E."/>
            <person name="Tice H."/>
            <person name="Bruce D."/>
            <person name="Pitluck S."/>
            <person name="Lowry S.R."/>
            <person name="Larimer F."/>
            <person name="Land M.L."/>
            <person name="Hauser L."/>
            <person name="Kyrpides N."/>
            <person name="Ivanova N.N."/>
            <person name="Richardson P."/>
        </authorList>
    </citation>
    <scope>NUCLEOTIDE SEQUENCE [LARGE SCALE GENOMIC DNA]</scope>
    <source>
        <strain evidence="5">MP104C</strain>
    </source>
</reference>
<keyword evidence="5" id="KW-1185">Reference proteome</keyword>
<dbReference type="InterPro" id="IPR029063">
    <property type="entry name" value="SAM-dependent_MTases_sf"/>
</dbReference>
<dbReference type="STRING" id="477974.Daud_1330"/>
<keyword evidence="1 4" id="KW-0489">Methyltransferase</keyword>
<name>B1I4G3_DESAP</name>